<dbReference type="GO" id="GO:0005524">
    <property type="term" value="F:ATP binding"/>
    <property type="evidence" value="ECO:0007669"/>
    <property type="project" value="UniProtKB-KW"/>
</dbReference>
<evidence type="ECO:0000313" key="5">
    <source>
        <dbReference type="EMBL" id="QDZ16050.1"/>
    </source>
</evidence>
<keyword evidence="2 5" id="KW-0067">ATP-binding</keyword>
<dbReference type="Gene3D" id="3.40.50.300">
    <property type="entry name" value="P-loop containing nucleotide triphosphate hydrolases"/>
    <property type="match status" value="2"/>
</dbReference>
<protein>
    <submittedName>
        <fullName evidence="5">ABC transporter ATP-binding protein</fullName>
    </submittedName>
</protein>
<organism evidence="5 6">
    <name type="scientific">Humibacter ginsenosidimutans</name>
    <dbReference type="NCBI Taxonomy" id="2599293"/>
    <lineage>
        <taxon>Bacteria</taxon>
        <taxon>Bacillati</taxon>
        <taxon>Actinomycetota</taxon>
        <taxon>Actinomycetes</taxon>
        <taxon>Micrococcales</taxon>
        <taxon>Microbacteriaceae</taxon>
        <taxon>Humibacter</taxon>
    </lineage>
</organism>
<dbReference type="InterPro" id="IPR003439">
    <property type="entry name" value="ABC_transporter-like_ATP-bd"/>
</dbReference>
<dbReference type="SUPFAM" id="SSF52540">
    <property type="entry name" value="P-loop containing nucleoside triphosphate hydrolases"/>
    <property type="match status" value="2"/>
</dbReference>
<dbReference type="PROSITE" id="PS50893">
    <property type="entry name" value="ABC_TRANSPORTER_2"/>
    <property type="match status" value="2"/>
</dbReference>
<dbReference type="PROSITE" id="PS00211">
    <property type="entry name" value="ABC_TRANSPORTER_1"/>
    <property type="match status" value="1"/>
</dbReference>
<dbReference type="Proteomes" id="UP000320216">
    <property type="component" value="Chromosome"/>
</dbReference>
<feature type="compositionally biased region" description="Polar residues" evidence="3">
    <location>
        <begin position="636"/>
        <end position="645"/>
    </location>
</feature>
<dbReference type="CDD" id="cd03230">
    <property type="entry name" value="ABC_DR_subfamily_A"/>
    <property type="match status" value="1"/>
</dbReference>
<reference evidence="5 6" key="1">
    <citation type="submission" date="2019-07" db="EMBL/GenBank/DDBJ databases">
        <title>Full genome sequence of Humibacter sp. WJ7-1.</title>
        <authorList>
            <person name="Im W.-T."/>
        </authorList>
    </citation>
    <scope>NUCLEOTIDE SEQUENCE [LARGE SCALE GENOMIC DNA]</scope>
    <source>
        <strain evidence="5 6">WJ7-1</strain>
    </source>
</reference>
<feature type="region of interest" description="Disordered" evidence="3">
    <location>
        <begin position="634"/>
        <end position="665"/>
    </location>
</feature>
<dbReference type="PANTHER" id="PTHR43038:SF3">
    <property type="entry name" value="ABC TRANSPORTER G FAMILY MEMBER 20 ISOFORM X1"/>
    <property type="match status" value="1"/>
</dbReference>
<proteinExistence type="predicted"/>
<feature type="domain" description="ABC transporter" evidence="4">
    <location>
        <begin position="15"/>
        <end position="256"/>
    </location>
</feature>
<feature type="compositionally biased region" description="Gly residues" evidence="3">
    <location>
        <begin position="655"/>
        <end position="665"/>
    </location>
</feature>
<gene>
    <name evidence="5" type="ORF">FPZ11_15880</name>
</gene>
<keyword evidence="1" id="KW-0547">Nucleotide-binding</keyword>
<dbReference type="OrthoDB" id="9804819at2"/>
<evidence type="ECO:0000313" key="6">
    <source>
        <dbReference type="Proteomes" id="UP000320216"/>
    </source>
</evidence>
<dbReference type="AlphaFoldDB" id="A0A5B8M9E1"/>
<dbReference type="InterPro" id="IPR027417">
    <property type="entry name" value="P-loop_NTPase"/>
</dbReference>
<accession>A0A5B8M9E1</accession>
<evidence type="ECO:0000256" key="1">
    <source>
        <dbReference type="ARBA" id="ARBA00022741"/>
    </source>
</evidence>
<name>A0A5B8M9E1_9MICO</name>
<evidence type="ECO:0000259" key="4">
    <source>
        <dbReference type="PROSITE" id="PS50893"/>
    </source>
</evidence>
<dbReference type="Pfam" id="PF00005">
    <property type="entry name" value="ABC_tran"/>
    <property type="match status" value="2"/>
</dbReference>
<sequence length="665" mass="69252">MRDAGLEAAPTVEAFGVTDLTVRFGATDALTDVTLRARPGEVTAIVGGDGAGKSTLLRVLANRVRAAKGDVRTLGPSGIGYQPATSGVWPTLTVAENVEFVGRSYGMPAARIRERSAELLDRAGLTAARHRLGHDLSGGMRQKLGFVLAILHEPTLVLLDEPSTGVDPVSRLELWRLISATAGERAVDHGGANADHAGGTHDGDGGGTTVIMATTYLDEAQRAASVLALDGGRMLAAGTPDEIVAAVPGTVARMLDPTATLSEAAAARSWRRGMERHVWIPSDAALQHRVAPLDPPDFEDALVALALAAAPRSTAEQAVPDPSAGQAVPRSPSERAGTVGRRAQGALSDRAAPTASASHVTKRFGHATALAEASLDVHPGEIVGLIGANGAGKTTLLRIMLGLERADEGEVTLFGRAPDNASRRRLGYVPQGLGLYTTLSVRENVAFLSRVYGVPRPELPPALSEVRSRIVADIGLGRQRQLAFALALSHGPELLVLDEPTSGVDPLARARLWDTIHAQADAGRAVIVTTHYLQEAEQCTSLVLLAQGHVVGRGTVAELTAGATAVLVRSEHWQRVFGVLDRSGLPIMLSGRDVRVAGREGASALRERVMRLLDGIQADVVPVPATLEETVVLLDSGSNEGNSNDVTERSSDGTASGGAASGAGS</sequence>
<dbReference type="PANTHER" id="PTHR43038">
    <property type="entry name" value="ATP-BINDING CASSETTE, SUB-FAMILY H, MEMBER 1"/>
    <property type="match status" value="1"/>
</dbReference>
<dbReference type="SMART" id="SM00382">
    <property type="entry name" value="AAA"/>
    <property type="match status" value="2"/>
</dbReference>
<feature type="region of interest" description="Disordered" evidence="3">
    <location>
        <begin position="313"/>
        <end position="359"/>
    </location>
</feature>
<dbReference type="KEGG" id="huw:FPZ11_15880"/>
<dbReference type="EMBL" id="CP042305">
    <property type="protein sequence ID" value="QDZ16050.1"/>
    <property type="molecule type" value="Genomic_DNA"/>
</dbReference>
<evidence type="ECO:0000256" key="3">
    <source>
        <dbReference type="SAM" id="MobiDB-lite"/>
    </source>
</evidence>
<keyword evidence="6" id="KW-1185">Reference proteome</keyword>
<dbReference type="InterPro" id="IPR003593">
    <property type="entry name" value="AAA+_ATPase"/>
</dbReference>
<dbReference type="InterPro" id="IPR017871">
    <property type="entry name" value="ABC_transporter-like_CS"/>
</dbReference>
<dbReference type="GO" id="GO:0016887">
    <property type="term" value="F:ATP hydrolysis activity"/>
    <property type="evidence" value="ECO:0007669"/>
    <property type="project" value="InterPro"/>
</dbReference>
<dbReference type="RefSeq" id="WP_146322054.1">
    <property type="nucleotide sequence ID" value="NZ_CP042305.1"/>
</dbReference>
<feature type="domain" description="ABC transporter" evidence="4">
    <location>
        <begin position="355"/>
        <end position="572"/>
    </location>
</feature>
<evidence type="ECO:0000256" key="2">
    <source>
        <dbReference type="ARBA" id="ARBA00022840"/>
    </source>
</evidence>